<name>G0UMC6_TRYCI</name>
<dbReference type="EMBL" id="HE575318">
    <property type="protein sequence ID" value="CCC90332.1"/>
    <property type="molecule type" value="Genomic_DNA"/>
</dbReference>
<gene>
    <name evidence="1" type="ORF">TCIL3000_5_170</name>
</gene>
<evidence type="ECO:0000313" key="1">
    <source>
        <dbReference type="EMBL" id="CCC90332.1"/>
    </source>
</evidence>
<accession>G0UMC6</accession>
<protein>
    <submittedName>
        <fullName evidence="1">Uncharacterized protein</fullName>
    </submittedName>
</protein>
<organism evidence="1">
    <name type="scientific">Trypanosoma congolense (strain IL3000)</name>
    <dbReference type="NCBI Taxonomy" id="1068625"/>
    <lineage>
        <taxon>Eukaryota</taxon>
        <taxon>Discoba</taxon>
        <taxon>Euglenozoa</taxon>
        <taxon>Kinetoplastea</taxon>
        <taxon>Metakinetoplastina</taxon>
        <taxon>Trypanosomatida</taxon>
        <taxon>Trypanosomatidae</taxon>
        <taxon>Trypanosoma</taxon>
        <taxon>Nannomonas</taxon>
    </lineage>
</organism>
<reference evidence="1" key="1">
    <citation type="journal article" date="2012" name="Proc. Natl. Acad. Sci. U.S.A.">
        <title>Antigenic diversity is generated by distinct evolutionary mechanisms in African trypanosome species.</title>
        <authorList>
            <person name="Jackson A.P."/>
            <person name="Berry A."/>
            <person name="Aslett M."/>
            <person name="Allison H.C."/>
            <person name="Burton P."/>
            <person name="Vavrova-Anderson J."/>
            <person name="Brown R."/>
            <person name="Browne H."/>
            <person name="Corton N."/>
            <person name="Hauser H."/>
            <person name="Gamble J."/>
            <person name="Gilderthorp R."/>
            <person name="Marcello L."/>
            <person name="McQuillan J."/>
            <person name="Otto T.D."/>
            <person name="Quail M.A."/>
            <person name="Sanders M.J."/>
            <person name="van Tonder A."/>
            <person name="Ginger M.L."/>
            <person name="Field M.C."/>
            <person name="Barry J.D."/>
            <person name="Hertz-Fowler C."/>
            <person name="Berriman M."/>
        </authorList>
    </citation>
    <scope>NUCLEOTIDE SEQUENCE</scope>
    <source>
        <strain evidence="1">IL3000</strain>
    </source>
</reference>
<proteinExistence type="predicted"/>
<dbReference type="AlphaFoldDB" id="G0UMC6"/>
<sequence length="85" mass="9341">MPLATSRPLTAPINGLGGDTKFHPPYCVLCTRGPSHCAIVFLLMCLPPTKICKFTRMTSFLPWHAPLCTREVKVSRSANNSAKLQ</sequence>